<proteinExistence type="predicted"/>
<feature type="transmembrane region" description="Helical" evidence="1">
    <location>
        <begin position="242"/>
        <end position="265"/>
    </location>
</feature>
<evidence type="ECO:0000313" key="2">
    <source>
        <dbReference type="EnsemblPlants" id="TuG1812G0500004122.01.T01.cds384304"/>
    </source>
</evidence>
<accession>A0A8R7UMD3</accession>
<reference evidence="3" key="1">
    <citation type="journal article" date="2013" name="Nature">
        <title>Draft genome of the wheat A-genome progenitor Triticum urartu.</title>
        <authorList>
            <person name="Ling H.Q."/>
            <person name="Zhao S."/>
            <person name="Liu D."/>
            <person name="Wang J."/>
            <person name="Sun H."/>
            <person name="Zhang C."/>
            <person name="Fan H."/>
            <person name="Li D."/>
            <person name="Dong L."/>
            <person name="Tao Y."/>
            <person name="Gao C."/>
            <person name="Wu H."/>
            <person name="Li Y."/>
            <person name="Cui Y."/>
            <person name="Guo X."/>
            <person name="Zheng S."/>
            <person name="Wang B."/>
            <person name="Yu K."/>
            <person name="Liang Q."/>
            <person name="Yang W."/>
            <person name="Lou X."/>
            <person name="Chen J."/>
            <person name="Feng M."/>
            <person name="Jian J."/>
            <person name="Zhang X."/>
            <person name="Luo G."/>
            <person name="Jiang Y."/>
            <person name="Liu J."/>
            <person name="Wang Z."/>
            <person name="Sha Y."/>
            <person name="Zhang B."/>
            <person name="Wu H."/>
            <person name="Tang D."/>
            <person name="Shen Q."/>
            <person name="Xue P."/>
            <person name="Zou S."/>
            <person name="Wang X."/>
            <person name="Liu X."/>
            <person name="Wang F."/>
            <person name="Yang Y."/>
            <person name="An X."/>
            <person name="Dong Z."/>
            <person name="Zhang K."/>
            <person name="Zhang X."/>
            <person name="Luo M.C."/>
            <person name="Dvorak J."/>
            <person name="Tong Y."/>
            <person name="Wang J."/>
            <person name="Yang H."/>
            <person name="Li Z."/>
            <person name="Wang D."/>
            <person name="Zhang A."/>
            <person name="Wang J."/>
        </authorList>
    </citation>
    <scope>NUCLEOTIDE SEQUENCE</scope>
    <source>
        <strain evidence="3">cv. G1812</strain>
    </source>
</reference>
<dbReference type="EnsemblPlants" id="TuG1812G0500004122.01.T01">
    <property type="protein sequence ID" value="TuG1812G0500004122.01.T01.cds384304"/>
    <property type="gene ID" value="TuG1812G0500004122.01"/>
</dbReference>
<dbReference type="Gramene" id="TuG1812G0500004122.01.T01">
    <property type="protein sequence ID" value="TuG1812G0500004122.01.T01.cds384304"/>
    <property type="gene ID" value="TuG1812G0500004122.01"/>
</dbReference>
<evidence type="ECO:0000313" key="3">
    <source>
        <dbReference type="Proteomes" id="UP000015106"/>
    </source>
</evidence>
<organism evidence="2 3">
    <name type="scientific">Triticum urartu</name>
    <name type="common">Red wild einkorn</name>
    <name type="synonym">Crithodium urartu</name>
    <dbReference type="NCBI Taxonomy" id="4572"/>
    <lineage>
        <taxon>Eukaryota</taxon>
        <taxon>Viridiplantae</taxon>
        <taxon>Streptophyta</taxon>
        <taxon>Embryophyta</taxon>
        <taxon>Tracheophyta</taxon>
        <taxon>Spermatophyta</taxon>
        <taxon>Magnoliopsida</taxon>
        <taxon>Liliopsida</taxon>
        <taxon>Poales</taxon>
        <taxon>Poaceae</taxon>
        <taxon>BOP clade</taxon>
        <taxon>Pooideae</taxon>
        <taxon>Triticodae</taxon>
        <taxon>Triticeae</taxon>
        <taxon>Triticinae</taxon>
        <taxon>Triticum</taxon>
    </lineage>
</organism>
<sequence length="269" mass="29031">MDPDYLLVYLRGLVAVTKGAIYVGAIKLEPHILRISPHCLDNTVPCQSSILLLQSQVDELLPQRHVLGRDVGGQHHEVDGLVDLAILLVDAAEQVVRVGQVGRDPHDLVQDGDGLLEPVLGEEQGGVAQLLDDLGAAPVPPPSRPPLPLAVLGPPPLLPPEAEPLHQLVEEVRRLRLGELALLPPLLGGLVPLRRLLGEGLPLARQRRQGLEVADADGGHGAAGPPLRHLHALRRVRRVAELVPLLLILVVLLPVPVLLLVRLLLRPRR</sequence>
<keyword evidence="1" id="KW-1133">Transmembrane helix</keyword>
<name>A0A8R7UMD3_TRIUA</name>
<dbReference type="AlphaFoldDB" id="A0A8R7UMD3"/>
<dbReference type="Proteomes" id="UP000015106">
    <property type="component" value="Chromosome 5"/>
</dbReference>
<protein>
    <submittedName>
        <fullName evidence="2">Uncharacterized protein</fullName>
    </submittedName>
</protein>
<reference evidence="2" key="3">
    <citation type="submission" date="2022-06" db="UniProtKB">
        <authorList>
            <consortium name="EnsemblPlants"/>
        </authorList>
    </citation>
    <scope>IDENTIFICATION</scope>
</reference>
<keyword evidence="1" id="KW-0812">Transmembrane</keyword>
<keyword evidence="1" id="KW-0472">Membrane</keyword>
<evidence type="ECO:0000256" key="1">
    <source>
        <dbReference type="SAM" id="Phobius"/>
    </source>
</evidence>
<keyword evidence="3" id="KW-1185">Reference proteome</keyword>
<reference evidence="2" key="2">
    <citation type="submission" date="2018-03" db="EMBL/GenBank/DDBJ databases">
        <title>The Triticum urartu genome reveals the dynamic nature of wheat genome evolution.</title>
        <authorList>
            <person name="Ling H."/>
            <person name="Ma B."/>
            <person name="Shi X."/>
            <person name="Liu H."/>
            <person name="Dong L."/>
            <person name="Sun H."/>
            <person name="Cao Y."/>
            <person name="Gao Q."/>
            <person name="Zheng S."/>
            <person name="Li Y."/>
            <person name="Yu Y."/>
            <person name="Du H."/>
            <person name="Qi M."/>
            <person name="Li Y."/>
            <person name="Yu H."/>
            <person name="Cui Y."/>
            <person name="Wang N."/>
            <person name="Chen C."/>
            <person name="Wu H."/>
            <person name="Zhao Y."/>
            <person name="Zhang J."/>
            <person name="Li Y."/>
            <person name="Zhou W."/>
            <person name="Zhang B."/>
            <person name="Hu W."/>
            <person name="Eijk M."/>
            <person name="Tang J."/>
            <person name="Witsenboer H."/>
            <person name="Zhao S."/>
            <person name="Li Z."/>
            <person name="Zhang A."/>
            <person name="Wang D."/>
            <person name="Liang C."/>
        </authorList>
    </citation>
    <scope>NUCLEOTIDE SEQUENCE [LARGE SCALE GENOMIC DNA]</scope>
    <source>
        <strain evidence="2">cv. G1812</strain>
    </source>
</reference>